<feature type="region of interest" description="Disordered" evidence="7">
    <location>
        <begin position="442"/>
        <end position="477"/>
    </location>
</feature>
<feature type="transmembrane region" description="Helical" evidence="8">
    <location>
        <begin position="166"/>
        <end position="189"/>
    </location>
</feature>
<protein>
    <submittedName>
        <fullName evidence="10">Uncharacterized protein</fullName>
    </submittedName>
</protein>
<feature type="signal peptide" evidence="9">
    <location>
        <begin position="1"/>
        <end position="17"/>
    </location>
</feature>
<evidence type="ECO:0000313" key="12">
    <source>
        <dbReference type="EMBL" id="CAF3528575.1"/>
    </source>
</evidence>
<feature type="transmembrane region" description="Helical" evidence="8">
    <location>
        <begin position="342"/>
        <end position="363"/>
    </location>
</feature>
<dbReference type="PANTHER" id="PTHR10361:SF28">
    <property type="entry name" value="P3 PROTEIN-RELATED"/>
    <property type="match status" value="1"/>
</dbReference>
<sequence length="477" mass="54069">MFISLVILFLIPELIQTCKLKFDKDYDKEFHYLYEGDRKRIDGILYNCSQYLQIKTISTTNNLLKKLSIQDVTYTLENTFVNVTVQTKLLGFANVTVHVYFQPKTNTYSVNGDKLLSSVNESCRNSLPYTEDILRNCPSLTYENDSYVLNETIQIAVKRRQTIIDFLFTAIVIGLVTCGTFCIGCGLLFEQIAVNFHRPLPVLVGLFCQFVYMPLLSYGIIRILKLDSSTSLGILSTGICPGGGASSIYTALLGLFPFWIWILGRPFIDFHRAKFPWWNMFLSFTTLFIPAMAGLVIRRYRPAMAIRVGKFLNVIGVGLLLFVLTFGVYINMFIFYIIDFKIIMASCFLPWFGFVGGALLAIVTTQHKKKSISICLESGIQNTAVSIFFLRLTFPQPEADLALTAPLLTSITTPIPFILMLIGKSIYQKCCASFCEKKESKQKSIEIKKYPNNNKQTQKSSTTKKQNETNSDDTQVR</sequence>
<evidence type="ECO:0000256" key="2">
    <source>
        <dbReference type="ARBA" id="ARBA00006528"/>
    </source>
</evidence>
<dbReference type="EMBL" id="CAJOBA010036086">
    <property type="protein sequence ID" value="CAF4016431.1"/>
    <property type="molecule type" value="Genomic_DNA"/>
</dbReference>
<evidence type="ECO:0000256" key="7">
    <source>
        <dbReference type="SAM" id="MobiDB-lite"/>
    </source>
</evidence>
<dbReference type="GO" id="GO:0015293">
    <property type="term" value="F:symporter activity"/>
    <property type="evidence" value="ECO:0007669"/>
    <property type="project" value="UniProtKB-KW"/>
</dbReference>
<feature type="chain" id="PRO_5036409110" evidence="9">
    <location>
        <begin position="18"/>
        <end position="477"/>
    </location>
</feature>
<comment type="caution">
    <text evidence="10">The sequence shown here is derived from an EMBL/GenBank/DDBJ whole genome shotgun (WGS) entry which is preliminary data.</text>
</comment>
<evidence type="ECO:0000313" key="13">
    <source>
        <dbReference type="EMBL" id="CAF4016431.1"/>
    </source>
</evidence>
<dbReference type="Proteomes" id="UP000677228">
    <property type="component" value="Unassembled WGS sequence"/>
</dbReference>
<evidence type="ECO:0000313" key="11">
    <source>
        <dbReference type="EMBL" id="CAF1207206.1"/>
    </source>
</evidence>
<dbReference type="Pfam" id="PF01758">
    <property type="entry name" value="SBF"/>
    <property type="match status" value="1"/>
</dbReference>
<evidence type="ECO:0000256" key="1">
    <source>
        <dbReference type="ARBA" id="ARBA00004141"/>
    </source>
</evidence>
<dbReference type="Proteomes" id="UP000663829">
    <property type="component" value="Unassembled WGS sequence"/>
</dbReference>
<reference evidence="10" key="1">
    <citation type="submission" date="2021-02" db="EMBL/GenBank/DDBJ databases">
        <authorList>
            <person name="Nowell W R."/>
        </authorList>
    </citation>
    <scope>NUCLEOTIDE SEQUENCE</scope>
</reference>
<dbReference type="EMBL" id="CAJNOK010014556">
    <property type="protein sequence ID" value="CAF1207206.1"/>
    <property type="molecule type" value="Genomic_DNA"/>
</dbReference>
<keyword evidence="4" id="KW-0813">Transport</keyword>
<keyword evidence="4" id="KW-0769">Symport</keyword>
<comment type="similarity">
    <text evidence="2">Belongs to the bile acid:sodium symporter (BASS) (TC 2.A.28) family.</text>
</comment>
<evidence type="ECO:0000256" key="9">
    <source>
        <dbReference type="SAM" id="SignalP"/>
    </source>
</evidence>
<accession>A0A813P7D9</accession>
<dbReference type="Proteomes" id="UP000682733">
    <property type="component" value="Unassembled WGS sequence"/>
</dbReference>
<dbReference type="InterPro" id="IPR002657">
    <property type="entry name" value="BilAc:Na_symport/Acr3"/>
</dbReference>
<keyword evidence="3 8" id="KW-0812">Transmembrane</keyword>
<evidence type="ECO:0000256" key="8">
    <source>
        <dbReference type="SAM" id="Phobius"/>
    </source>
</evidence>
<dbReference type="InterPro" id="IPR038770">
    <property type="entry name" value="Na+/solute_symporter_sf"/>
</dbReference>
<dbReference type="Gene3D" id="1.20.1530.20">
    <property type="match status" value="1"/>
</dbReference>
<evidence type="ECO:0000256" key="6">
    <source>
        <dbReference type="ARBA" id="ARBA00023136"/>
    </source>
</evidence>
<dbReference type="EMBL" id="CAJOBC010000060">
    <property type="protein sequence ID" value="CAF3528575.1"/>
    <property type="molecule type" value="Genomic_DNA"/>
</dbReference>
<dbReference type="Proteomes" id="UP000681722">
    <property type="component" value="Unassembled WGS sequence"/>
</dbReference>
<name>A0A813P7D9_9BILA</name>
<dbReference type="GO" id="GO:0016020">
    <property type="term" value="C:membrane"/>
    <property type="evidence" value="ECO:0007669"/>
    <property type="project" value="UniProtKB-SubCell"/>
</dbReference>
<dbReference type="EMBL" id="CAJNOQ010000060">
    <property type="protein sequence ID" value="CAF0749286.1"/>
    <property type="molecule type" value="Genomic_DNA"/>
</dbReference>
<feature type="compositionally biased region" description="Low complexity" evidence="7">
    <location>
        <begin position="452"/>
        <end position="464"/>
    </location>
</feature>
<proteinExistence type="inferred from homology"/>
<evidence type="ECO:0000313" key="10">
    <source>
        <dbReference type="EMBL" id="CAF0749286.1"/>
    </source>
</evidence>
<keyword evidence="14" id="KW-1185">Reference proteome</keyword>
<evidence type="ECO:0000256" key="5">
    <source>
        <dbReference type="ARBA" id="ARBA00022989"/>
    </source>
</evidence>
<evidence type="ECO:0000313" key="14">
    <source>
        <dbReference type="Proteomes" id="UP000663829"/>
    </source>
</evidence>
<dbReference type="OrthoDB" id="203097at2759"/>
<dbReference type="PANTHER" id="PTHR10361">
    <property type="entry name" value="SODIUM-BILE ACID COTRANSPORTER"/>
    <property type="match status" value="1"/>
</dbReference>
<dbReference type="AlphaFoldDB" id="A0A813P7D9"/>
<feature type="transmembrane region" description="Helical" evidence="8">
    <location>
        <begin position="312"/>
        <end position="336"/>
    </location>
</feature>
<feature type="transmembrane region" description="Helical" evidence="8">
    <location>
        <begin position="201"/>
        <end position="221"/>
    </location>
</feature>
<feature type="transmembrane region" description="Helical" evidence="8">
    <location>
        <begin position="280"/>
        <end position="300"/>
    </location>
</feature>
<keyword evidence="9" id="KW-0732">Signal</keyword>
<dbReference type="InterPro" id="IPR004710">
    <property type="entry name" value="Bilac:Na_transpt"/>
</dbReference>
<evidence type="ECO:0000256" key="4">
    <source>
        <dbReference type="ARBA" id="ARBA00022847"/>
    </source>
</evidence>
<evidence type="ECO:0000256" key="3">
    <source>
        <dbReference type="ARBA" id="ARBA00022692"/>
    </source>
</evidence>
<comment type="subcellular location">
    <subcellularLocation>
        <location evidence="1">Membrane</location>
        <topology evidence="1">Multi-pass membrane protein</topology>
    </subcellularLocation>
</comment>
<keyword evidence="6 8" id="KW-0472">Membrane</keyword>
<keyword evidence="5 8" id="KW-1133">Transmembrane helix</keyword>
<gene>
    <name evidence="10" type="ORF">GPM918_LOCUS731</name>
    <name evidence="11" type="ORF">OVA965_LOCUS24271</name>
    <name evidence="12" type="ORF">SRO942_LOCUS732</name>
    <name evidence="13" type="ORF">TMI583_LOCUS24991</name>
</gene>
<feature type="transmembrane region" description="Helical" evidence="8">
    <location>
        <begin position="233"/>
        <end position="260"/>
    </location>
</feature>
<organism evidence="10 14">
    <name type="scientific">Didymodactylos carnosus</name>
    <dbReference type="NCBI Taxonomy" id="1234261"/>
    <lineage>
        <taxon>Eukaryota</taxon>
        <taxon>Metazoa</taxon>
        <taxon>Spiralia</taxon>
        <taxon>Gnathifera</taxon>
        <taxon>Rotifera</taxon>
        <taxon>Eurotatoria</taxon>
        <taxon>Bdelloidea</taxon>
        <taxon>Philodinida</taxon>
        <taxon>Philodinidae</taxon>
        <taxon>Didymodactylos</taxon>
    </lineage>
</organism>